<feature type="region of interest" description="Disordered" evidence="1">
    <location>
        <begin position="1"/>
        <end position="41"/>
    </location>
</feature>
<name>A0A840QH26_9PSEU</name>
<sequence length="198" mass="21736">MFRSVERSGSLQPKPWLSLRPSDFQQTASSGDRSGSMSETNLPEFSAMTSSFVPRARGVGLITSTELHRKLLDVVAKHDFDELRALYHDEYVYRNASGAELHGAEAGVEVARTYTEAFPDMSFDIRHINDAGDGRSLAEVVVHGTNTGPLHGKPATGRTISLLMANVIEVRSGLIYREFEYYDSMSLLGQLGLAGQVI</sequence>
<keyword evidence="2" id="KW-0413">Isomerase</keyword>
<dbReference type="Gene3D" id="3.10.450.50">
    <property type="match status" value="1"/>
</dbReference>
<dbReference type="PANTHER" id="PTHR38436">
    <property type="entry name" value="POLYKETIDE CYCLASE SNOAL-LIKE DOMAIN"/>
    <property type="match status" value="1"/>
</dbReference>
<reference evidence="2 3" key="1">
    <citation type="submission" date="2020-08" db="EMBL/GenBank/DDBJ databases">
        <title>Sequencing the genomes of 1000 actinobacteria strains.</title>
        <authorList>
            <person name="Klenk H.-P."/>
        </authorList>
    </citation>
    <scope>NUCLEOTIDE SEQUENCE [LARGE SCALE GENOMIC DNA]</scope>
    <source>
        <strain evidence="2 3">DSM 45584</strain>
    </source>
</reference>
<proteinExistence type="predicted"/>
<dbReference type="SUPFAM" id="SSF54427">
    <property type="entry name" value="NTF2-like"/>
    <property type="match status" value="1"/>
</dbReference>
<accession>A0A840QH26</accession>
<feature type="compositionally biased region" description="Polar residues" evidence="1">
    <location>
        <begin position="23"/>
        <end position="41"/>
    </location>
</feature>
<comment type="caution">
    <text evidence="2">The sequence shown here is derived from an EMBL/GenBank/DDBJ whole genome shotgun (WGS) entry which is preliminary data.</text>
</comment>
<dbReference type="GO" id="GO:0016853">
    <property type="term" value="F:isomerase activity"/>
    <property type="evidence" value="ECO:0007669"/>
    <property type="project" value="UniProtKB-KW"/>
</dbReference>
<organism evidence="2 3">
    <name type="scientific">Saccharopolyspora phatthalungensis</name>
    <dbReference type="NCBI Taxonomy" id="664693"/>
    <lineage>
        <taxon>Bacteria</taxon>
        <taxon>Bacillati</taxon>
        <taxon>Actinomycetota</taxon>
        <taxon>Actinomycetes</taxon>
        <taxon>Pseudonocardiales</taxon>
        <taxon>Pseudonocardiaceae</taxon>
        <taxon>Saccharopolyspora</taxon>
    </lineage>
</organism>
<dbReference type="InterPro" id="IPR032710">
    <property type="entry name" value="NTF2-like_dom_sf"/>
</dbReference>
<dbReference type="EMBL" id="JACHIW010000001">
    <property type="protein sequence ID" value="MBB5156513.1"/>
    <property type="molecule type" value="Genomic_DNA"/>
</dbReference>
<evidence type="ECO:0000256" key="1">
    <source>
        <dbReference type="SAM" id="MobiDB-lite"/>
    </source>
</evidence>
<evidence type="ECO:0000313" key="2">
    <source>
        <dbReference type="EMBL" id="MBB5156513.1"/>
    </source>
</evidence>
<dbReference type="AlphaFoldDB" id="A0A840QH26"/>
<keyword evidence="3" id="KW-1185">Reference proteome</keyword>
<dbReference type="Proteomes" id="UP000584374">
    <property type="component" value="Unassembled WGS sequence"/>
</dbReference>
<protein>
    <submittedName>
        <fullName evidence="2">Steroid delta-isomerase-like uncharacterized protein</fullName>
    </submittedName>
</protein>
<evidence type="ECO:0000313" key="3">
    <source>
        <dbReference type="Proteomes" id="UP000584374"/>
    </source>
</evidence>
<gene>
    <name evidence="2" type="ORF">BJ970_004047</name>
</gene>
<dbReference type="PANTHER" id="PTHR38436:SF1">
    <property type="entry name" value="ESTER CYCLASE"/>
    <property type="match status" value="1"/>
</dbReference>
<dbReference type="Pfam" id="PF07366">
    <property type="entry name" value="SnoaL"/>
    <property type="match status" value="1"/>
</dbReference>
<dbReference type="RefSeq" id="WP_184727644.1">
    <property type="nucleotide sequence ID" value="NZ_JACHIW010000001.1"/>
</dbReference>
<dbReference type="InterPro" id="IPR009959">
    <property type="entry name" value="Cyclase_SnoaL-like"/>
</dbReference>
<dbReference type="GO" id="GO:0030638">
    <property type="term" value="P:polyketide metabolic process"/>
    <property type="evidence" value="ECO:0007669"/>
    <property type="project" value="InterPro"/>
</dbReference>